<feature type="domain" description="DUF4350" evidence="5">
    <location>
        <begin position="316"/>
        <end position="503"/>
    </location>
</feature>
<evidence type="ECO:0000313" key="6">
    <source>
        <dbReference type="EMBL" id="PRP91708.1"/>
    </source>
</evidence>
<dbReference type="OrthoDB" id="5486151at2"/>
<comment type="caution">
    <text evidence="6">The sequence shown here is derived from an EMBL/GenBank/DDBJ whole genome shotgun (WGS) entry which is preliminary data.</text>
</comment>
<feature type="compositionally biased region" description="Basic and acidic residues" evidence="1">
    <location>
        <begin position="94"/>
        <end position="113"/>
    </location>
</feature>
<evidence type="ECO:0000259" key="5">
    <source>
        <dbReference type="Pfam" id="PF14258"/>
    </source>
</evidence>
<feature type="transmembrane region" description="Helical" evidence="2">
    <location>
        <begin position="275"/>
        <end position="294"/>
    </location>
</feature>
<gene>
    <name evidence="6" type="ORF">ENSA5_52880</name>
</gene>
<dbReference type="Pfam" id="PF13559">
    <property type="entry name" value="DUF4129"/>
    <property type="match status" value="1"/>
</dbReference>
<dbReference type="EMBL" id="PVNK01000232">
    <property type="protein sequence ID" value="PRP91708.1"/>
    <property type="molecule type" value="Genomic_DNA"/>
</dbReference>
<evidence type="ECO:0000256" key="1">
    <source>
        <dbReference type="SAM" id="MobiDB-lite"/>
    </source>
</evidence>
<name>A0A2S9XFR1_9BACT</name>
<feature type="signal peptide" evidence="3">
    <location>
        <begin position="1"/>
        <end position="20"/>
    </location>
</feature>
<dbReference type="InterPro" id="IPR025646">
    <property type="entry name" value="DUF4350"/>
</dbReference>
<dbReference type="Proteomes" id="UP000237968">
    <property type="component" value="Unassembled WGS sequence"/>
</dbReference>
<evidence type="ECO:0000256" key="2">
    <source>
        <dbReference type="SAM" id="Phobius"/>
    </source>
</evidence>
<dbReference type="AlphaFoldDB" id="A0A2S9XFR1"/>
<feature type="transmembrane region" description="Helical" evidence="2">
    <location>
        <begin position="129"/>
        <end position="147"/>
    </location>
</feature>
<keyword evidence="2" id="KW-1133">Transmembrane helix</keyword>
<feature type="transmembrane region" description="Helical" evidence="2">
    <location>
        <begin position="538"/>
        <end position="560"/>
    </location>
</feature>
<evidence type="ECO:0000259" key="4">
    <source>
        <dbReference type="Pfam" id="PF13559"/>
    </source>
</evidence>
<dbReference type="Pfam" id="PF14258">
    <property type="entry name" value="DUF4350"/>
    <property type="match status" value="1"/>
</dbReference>
<feature type="compositionally biased region" description="Low complexity" evidence="1">
    <location>
        <begin position="78"/>
        <end position="92"/>
    </location>
</feature>
<dbReference type="RefSeq" id="WP_106394511.1">
    <property type="nucleotide sequence ID" value="NZ_PVNK01000232.1"/>
</dbReference>
<keyword evidence="2" id="KW-0812">Transmembrane</keyword>
<reference evidence="6 7" key="1">
    <citation type="submission" date="2018-03" db="EMBL/GenBank/DDBJ databases">
        <title>Draft Genome Sequences of the Obligatory Marine Myxobacteria Enhygromyxa salina SWB005.</title>
        <authorList>
            <person name="Poehlein A."/>
            <person name="Moghaddam J.A."/>
            <person name="Harms H."/>
            <person name="Alanjari M."/>
            <person name="Koenig G.M."/>
            <person name="Daniel R."/>
            <person name="Schaeberle T.F."/>
        </authorList>
    </citation>
    <scope>NUCLEOTIDE SEQUENCE [LARGE SCALE GENOMIC DNA]</scope>
    <source>
        <strain evidence="6 7">SWB005</strain>
    </source>
</reference>
<feature type="chain" id="PRO_5015591147" evidence="3">
    <location>
        <begin position="21"/>
        <end position="675"/>
    </location>
</feature>
<feature type="region of interest" description="Disordered" evidence="1">
    <location>
        <begin position="77"/>
        <end position="113"/>
    </location>
</feature>
<keyword evidence="7" id="KW-1185">Reference proteome</keyword>
<keyword evidence="3" id="KW-0732">Signal</keyword>
<proteinExistence type="predicted"/>
<feature type="domain" description="Protein-glutamine gamma-glutamyltransferase-like C-terminal" evidence="4">
    <location>
        <begin position="210"/>
        <end position="273"/>
    </location>
</feature>
<dbReference type="InterPro" id="IPR025403">
    <property type="entry name" value="TgpA-like_C"/>
</dbReference>
<organism evidence="6 7">
    <name type="scientific">Enhygromyxa salina</name>
    <dbReference type="NCBI Taxonomy" id="215803"/>
    <lineage>
        <taxon>Bacteria</taxon>
        <taxon>Pseudomonadati</taxon>
        <taxon>Myxococcota</taxon>
        <taxon>Polyangia</taxon>
        <taxon>Nannocystales</taxon>
        <taxon>Nannocystaceae</taxon>
        <taxon>Enhygromyxa</taxon>
    </lineage>
</organism>
<evidence type="ECO:0000256" key="3">
    <source>
        <dbReference type="SAM" id="SignalP"/>
    </source>
</evidence>
<protein>
    <submittedName>
        <fullName evidence="6">Uncharacterized protein</fullName>
    </submittedName>
</protein>
<accession>A0A2S9XFR1</accession>
<keyword evidence="2" id="KW-0472">Membrane</keyword>
<sequence>MLGVSLYLAASLLAAEPASSAEASREVEEVFEQRRYYFCADDNSFVARPWDQRWCELAARTDYRHCRGFERVCAQDTEGSGADASGYAAGEGTEVGKTKPDRANPNARREREREQSLWELPDLGGFAKLLMWILLIGIGLGAVIAVAKNFVRDAERDEPEPEPEPDASESLIAARAEARRVVETDVQRLLARAELADKAGRHEDAINDVYAALLRRLEGGGLISVDRWKTNGDYVRALTSPLRGEVREIVRLVEQVQFGAASAEAGRYQTIRAQVVAIVTRAALAVALALGLGAQTACDPDERPDSSALAGLGTGPSGQRAVGELLLGFDIEARYRAGAIEQLSSTHGAIVLLAGAMLDKEDWELLLRWVEDDGGMLVVTNSLALPRSLGIESTRDSEQTPLALEHDGYDAYFDELEYAAPLGYTLEVRMSARGETDELLVRPGPDLWADTALTQLPSTERAPYVVRRQLGDEGGQVVVFADPYMLTNAALLVADNGAFLVNLFRSAEVDEVEFVNGYTGAGADDPFESVRNAKLGALFLQLLLFLAVLYAAVGVPFARLRDPQRQRRRSFAEHVRTLGQRYAQARAARYVAGLYSAWALDRLRERLLPGSARGLLPLAQAIAARTGRDEGRVMQTLVQAHELRETAGHSTRGGPGDLALMRELAQLLDETGGAR</sequence>
<evidence type="ECO:0000313" key="7">
    <source>
        <dbReference type="Proteomes" id="UP000237968"/>
    </source>
</evidence>